<name>A0ACB9LDD5_BAUVA</name>
<evidence type="ECO:0000313" key="2">
    <source>
        <dbReference type="Proteomes" id="UP000828941"/>
    </source>
</evidence>
<protein>
    <submittedName>
        <fullName evidence="1">Uncharacterized protein</fullName>
    </submittedName>
</protein>
<reference evidence="1 2" key="1">
    <citation type="journal article" date="2022" name="DNA Res.">
        <title>Chromosomal-level genome assembly of the orchid tree Bauhinia variegata (Leguminosae; Cercidoideae) supports the allotetraploid origin hypothesis of Bauhinia.</title>
        <authorList>
            <person name="Zhong Y."/>
            <person name="Chen Y."/>
            <person name="Zheng D."/>
            <person name="Pang J."/>
            <person name="Liu Y."/>
            <person name="Luo S."/>
            <person name="Meng S."/>
            <person name="Qian L."/>
            <person name="Wei D."/>
            <person name="Dai S."/>
            <person name="Zhou R."/>
        </authorList>
    </citation>
    <scope>NUCLEOTIDE SEQUENCE [LARGE SCALE GENOMIC DNA]</scope>
    <source>
        <strain evidence="1">BV-YZ2020</strain>
    </source>
</reference>
<evidence type="ECO:0000313" key="1">
    <source>
        <dbReference type="EMBL" id="KAI4307437.1"/>
    </source>
</evidence>
<dbReference type="EMBL" id="CM039437">
    <property type="protein sequence ID" value="KAI4307437.1"/>
    <property type="molecule type" value="Genomic_DNA"/>
</dbReference>
<organism evidence="1 2">
    <name type="scientific">Bauhinia variegata</name>
    <name type="common">Purple orchid tree</name>
    <name type="synonym">Phanera variegata</name>
    <dbReference type="NCBI Taxonomy" id="167791"/>
    <lineage>
        <taxon>Eukaryota</taxon>
        <taxon>Viridiplantae</taxon>
        <taxon>Streptophyta</taxon>
        <taxon>Embryophyta</taxon>
        <taxon>Tracheophyta</taxon>
        <taxon>Spermatophyta</taxon>
        <taxon>Magnoliopsida</taxon>
        <taxon>eudicotyledons</taxon>
        <taxon>Gunneridae</taxon>
        <taxon>Pentapetalae</taxon>
        <taxon>rosids</taxon>
        <taxon>fabids</taxon>
        <taxon>Fabales</taxon>
        <taxon>Fabaceae</taxon>
        <taxon>Cercidoideae</taxon>
        <taxon>Cercideae</taxon>
        <taxon>Bauhiniinae</taxon>
        <taxon>Bauhinia</taxon>
    </lineage>
</organism>
<gene>
    <name evidence="1" type="ORF">L6164_030627</name>
</gene>
<proteinExistence type="predicted"/>
<comment type="caution">
    <text evidence="1">The sequence shown here is derived from an EMBL/GenBank/DDBJ whole genome shotgun (WGS) entry which is preliminary data.</text>
</comment>
<dbReference type="Proteomes" id="UP000828941">
    <property type="component" value="Chromosome 12"/>
</dbReference>
<keyword evidence="2" id="KW-1185">Reference proteome</keyword>
<sequence>MAFTTNPQGSACLATAATLSRCQASKHDLIHLPPLSKHNLGASSAALTVRRGTRRNMNIVVLNGAQPGGPLPSDPSCGLRRKICILGTIMTVLLSFTKGKWGPLLKLKEELEERMDAIEDVMDMVEDAAEKVDKVAEGISDNLPDGKLRDFADFVENLAEQVDKGAELAGDALEKVEQAEELIETFLQ</sequence>
<accession>A0ACB9LDD5</accession>